<gene>
    <name evidence="11" type="ORF">C5613_18300</name>
</gene>
<evidence type="ECO:0000256" key="4">
    <source>
        <dbReference type="ARBA" id="ARBA00022832"/>
    </source>
</evidence>
<evidence type="ECO:0000256" key="2">
    <source>
        <dbReference type="ARBA" id="ARBA00005254"/>
    </source>
</evidence>
<accession>A0A2S8J981</accession>
<sequence>MTTIAETAPAFEGNSDGYEHLRVERHGPVALITLDRPKALNALCDALTVELTHALDATEADDSIGAVVLTGSAKAFAAGADIAEMQPKSFTDVYLADFITSSWERASTTRKPIIAAVAGYALGGGAELAMSCDMIIAAESAKFGQPEITLGILPGAGGTQRLARAVGKSKAMDMVLTGRMIDAEEAERIGLVARVVPSSSVIDEAISAATKIAGFSRPAVLMAKESVDRAFETTLAEGMRFERRMFHAAFATEDKTEGMTAFLDKRKPSFNHR</sequence>
<dbReference type="CDD" id="cd06558">
    <property type="entry name" value="crotonase-like"/>
    <property type="match status" value="1"/>
</dbReference>
<evidence type="ECO:0000256" key="9">
    <source>
        <dbReference type="ARBA" id="ARBA00068643"/>
    </source>
</evidence>
<dbReference type="FunFam" id="1.10.12.10:FF:000001">
    <property type="entry name" value="Probable enoyl-CoA hydratase, mitochondrial"/>
    <property type="match status" value="1"/>
</dbReference>
<dbReference type="Proteomes" id="UP000239290">
    <property type="component" value="Unassembled WGS sequence"/>
</dbReference>
<keyword evidence="4" id="KW-0276">Fatty acid metabolism</keyword>
<protein>
    <recommendedName>
        <fullName evidence="9">Probable enoyl-CoA hydratase echA8</fullName>
        <ecNumber evidence="3">4.2.1.17</ecNumber>
    </recommendedName>
</protein>
<keyword evidence="5" id="KW-0443">Lipid metabolism</keyword>
<comment type="catalytic activity">
    <reaction evidence="7">
        <text>a (3S)-3-hydroxyacyl-CoA = a (2E)-enoyl-CoA + H2O</text>
        <dbReference type="Rhea" id="RHEA:16105"/>
        <dbReference type="ChEBI" id="CHEBI:15377"/>
        <dbReference type="ChEBI" id="CHEBI:57318"/>
        <dbReference type="ChEBI" id="CHEBI:58856"/>
        <dbReference type="EC" id="4.2.1.17"/>
    </reaction>
</comment>
<dbReference type="SUPFAM" id="SSF52096">
    <property type="entry name" value="ClpP/crotonase"/>
    <property type="match status" value="1"/>
</dbReference>
<evidence type="ECO:0000256" key="10">
    <source>
        <dbReference type="RuleBase" id="RU003707"/>
    </source>
</evidence>
<dbReference type="PANTHER" id="PTHR11941">
    <property type="entry name" value="ENOYL-COA HYDRATASE-RELATED"/>
    <property type="match status" value="1"/>
</dbReference>
<evidence type="ECO:0000256" key="5">
    <source>
        <dbReference type="ARBA" id="ARBA00023098"/>
    </source>
</evidence>
<keyword evidence="6" id="KW-0456">Lyase</keyword>
<dbReference type="Gene3D" id="1.10.12.10">
    <property type="entry name" value="Lyase 2-enoyl-coa Hydratase, Chain A, domain 2"/>
    <property type="match status" value="1"/>
</dbReference>
<dbReference type="InterPro" id="IPR018376">
    <property type="entry name" value="Enoyl-CoA_hyd/isom_CS"/>
</dbReference>
<dbReference type="NCBIfam" id="NF004517">
    <property type="entry name" value="PRK05862.1"/>
    <property type="match status" value="1"/>
</dbReference>
<dbReference type="PROSITE" id="PS00166">
    <property type="entry name" value="ENOYL_COA_HYDRATASE"/>
    <property type="match status" value="1"/>
</dbReference>
<evidence type="ECO:0000256" key="1">
    <source>
        <dbReference type="ARBA" id="ARBA00002994"/>
    </source>
</evidence>
<comment type="caution">
    <text evidence="11">The sequence shown here is derived from an EMBL/GenBank/DDBJ whole genome shotgun (WGS) entry which is preliminary data.</text>
</comment>
<dbReference type="InterPro" id="IPR001753">
    <property type="entry name" value="Enoyl-CoA_hydra/iso"/>
</dbReference>
<proteinExistence type="inferred from homology"/>
<organism evidence="11 12">
    <name type="scientific">Rhodococcus opacus</name>
    <name type="common">Nocardia opaca</name>
    <dbReference type="NCBI Taxonomy" id="37919"/>
    <lineage>
        <taxon>Bacteria</taxon>
        <taxon>Bacillati</taxon>
        <taxon>Actinomycetota</taxon>
        <taxon>Actinomycetes</taxon>
        <taxon>Mycobacteriales</taxon>
        <taxon>Nocardiaceae</taxon>
        <taxon>Rhodococcus</taxon>
    </lineage>
</organism>
<dbReference type="RefSeq" id="WP_105416380.1">
    <property type="nucleotide sequence ID" value="NZ_PUIO01000020.1"/>
</dbReference>
<dbReference type="InterPro" id="IPR014748">
    <property type="entry name" value="Enoyl-CoA_hydra_C"/>
</dbReference>
<dbReference type="Gene3D" id="3.90.226.10">
    <property type="entry name" value="2-enoyl-CoA Hydratase, Chain A, domain 1"/>
    <property type="match status" value="1"/>
</dbReference>
<dbReference type="InterPro" id="IPR029045">
    <property type="entry name" value="ClpP/crotonase-like_dom_sf"/>
</dbReference>
<dbReference type="PANTHER" id="PTHR11941:SF54">
    <property type="entry name" value="ENOYL-COA HYDRATASE, MITOCHONDRIAL"/>
    <property type="match status" value="1"/>
</dbReference>
<comment type="function">
    <text evidence="1">Could possibly oxidize fatty acids using specific components.</text>
</comment>
<evidence type="ECO:0000313" key="12">
    <source>
        <dbReference type="Proteomes" id="UP000239290"/>
    </source>
</evidence>
<dbReference type="FunFam" id="3.90.226.10:FF:000019">
    <property type="entry name" value="Enoyl-CoA hydratase, mitochondrial"/>
    <property type="match status" value="1"/>
</dbReference>
<evidence type="ECO:0000256" key="3">
    <source>
        <dbReference type="ARBA" id="ARBA00012076"/>
    </source>
</evidence>
<evidence type="ECO:0000313" key="11">
    <source>
        <dbReference type="EMBL" id="PQP23503.1"/>
    </source>
</evidence>
<evidence type="ECO:0000256" key="7">
    <source>
        <dbReference type="ARBA" id="ARBA00023709"/>
    </source>
</evidence>
<name>A0A2S8J981_RHOOP</name>
<evidence type="ECO:0000256" key="8">
    <source>
        <dbReference type="ARBA" id="ARBA00023717"/>
    </source>
</evidence>
<comment type="similarity">
    <text evidence="2 10">Belongs to the enoyl-CoA hydratase/isomerase family.</text>
</comment>
<dbReference type="AlphaFoldDB" id="A0A2S8J981"/>
<dbReference type="GO" id="GO:0006635">
    <property type="term" value="P:fatty acid beta-oxidation"/>
    <property type="evidence" value="ECO:0007669"/>
    <property type="project" value="TreeGrafter"/>
</dbReference>
<dbReference type="EMBL" id="PUIO01000020">
    <property type="protein sequence ID" value="PQP23503.1"/>
    <property type="molecule type" value="Genomic_DNA"/>
</dbReference>
<dbReference type="GO" id="GO:0004300">
    <property type="term" value="F:enoyl-CoA hydratase activity"/>
    <property type="evidence" value="ECO:0007669"/>
    <property type="project" value="UniProtKB-EC"/>
</dbReference>
<comment type="catalytic activity">
    <reaction evidence="8">
        <text>a 4-saturated-(3S)-3-hydroxyacyl-CoA = a (3E)-enoyl-CoA + H2O</text>
        <dbReference type="Rhea" id="RHEA:20724"/>
        <dbReference type="ChEBI" id="CHEBI:15377"/>
        <dbReference type="ChEBI" id="CHEBI:58521"/>
        <dbReference type="ChEBI" id="CHEBI:137480"/>
        <dbReference type="EC" id="4.2.1.17"/>
    </reaction>
</comment>
<dbReference type="EC" id="4.2.1.17" evidence="3"/>
<dbReference type="Pfam" id="PF00378">
    <property type="entry name" value="ECH_1"/>
    <property type="match status" value="1"/>
</dbReference>
<reference evidence="12" key="1">
    <citation type="submission" date="2018-02" db="EMBL/GenBank/DDBJ databases">
        <title>Draft genome sequencing of Rhodococcus opacus KU647198.</title>
        <authorList>
            <person name="Zheng B.-X."/>
        </authorList>
    </citation>
    <scope>NUCLEOTIDE SEQUENCE [LARGE SCALE GENOMIC DNA]</scope>
    <source>
        <strain evidence="12">04-OD7</strain>
    </source>
</reference>
<evidence type="ECO:0000256" key="6">
    <source>
        <dbReference type="ARBA" id="ARBA00023239"/>
    </source>
</evidence>